<keyword evidence="2" id="KW-1185">Reference proteome</keyword>
<dbReference type="Proteomes" id="UP000265020">
    <property type="component" value="Unassembled WGS sequence"/>
</dbReference>
<dbReference type="Ensembl" id="ENSCVAT00000016322.1">
    <property type="protein sequence ID" value="ENSCVAP00000026335.1"/>
    <property type="gene ID" value="ENSCVAG00000011825.1"/>
</dbReference>
<sequence length="119" mass="13905">MHLQSRNLPPSPHHLGYTYKKVMFVEYTDEFFTEKKNPSESLLGPILKGKVDDKIYIIFKNLASRPFNIYPNGLTKVLPFNVNGKHKRIWGLYKEGKRFLHPVFVNSILMPAMLEQEEV</sequence>
<protein>
    <submittedName>
        <fullName evidence="1">Uncharacterized protein</fullName>
    </submittedName>
</protein>
<dbReference type="Gene3D" id="2.60.40.420">
    <property type="entry name" value="Cupredoxins - blue copper proteins"/>
    <property type="match status" value="1"/>
</dbReference>
<accession>A0A3Q2GI05</accession>
<dbReference type="InterPro" id="IPR008972">
    <property type="entry name" value="Cupredoxin"/>
</dbReference>
<evidence type="ECO:0000313" key="2">
    <source>
        <dbReference type="Proteomes" id="UP000265020"/>
    </source>
</evidence>
<name>A0A3Q2GI05_CYPVA</name>
<reference evidence="1" key="1">
    <citation type="submission" date="2025-08" db="UniProtKB">
        <authorList>
            <consortium name="Ensembl"/>
        </authorList>
    </citation>
    <scope>IDENTIFICATION</scope>
</reference>
<reference evidence="1" key="2">
    <citation type="submission" date="2025-09" db="UniProtKB">
        <authorList>
            <consortium name="Ensembl"/>
        </authorList>
    </citation>
    <scope>IDENTIFICATION</scope>
</reference>
<organism evidence="1 2">
    <name type="scientific">Cyprinodon variegatus</name>
    <name type="common">Sheepshead minnow</name>
    <dbReference type="NCBI Taxonomy" id="28743"/>
    <lineage>
        <taxon>Eukaryota</taxon>
        <taxon>Metazoa</taxon>
        <taxon>Chordata</taxon>
        <taxon>Craniata</taxon>
        <taxon>Vertebrata</taxon>
        <taxon>Euteleostomi</taxon>
        <taxon>Actinopterygii</taxon>
        <taxon>Neopterygii</taxon>
        <taxon>Teleostei</taxon>
        <taxon>Neoteleostei</taxon>
        <taxon>Acanthomorphata</taxon>
        <taxon>Ovalentaria</taxon>
        <taxon>Atherinomorphae</taxon>
        <taxon>Cyprinodontiformes</taxon>
        <taxon>Cyprinodontidae</taxon>
        <taxon>Cyprinodon</taxon>
    </lineage>
</organism>
<dbReference type="STRING" id="28743.ENSCVAP00000026335"/>
<evidence type="ECO:0000313" key="1">
    <source>
        <dbReference type="Ensembl" id="ENSCVAP00000026335.1"/>
    </source>
</evidence>
<dbReference type="AlphaFoldDB" id="A0A3Q2GI05"/>
<dbReference type="SUPFAM" id="SSF49503">
    <property type="entry name" value="Cupredoxins"/>
    <property type="match status" value="1"/>
</dbReference>
<proteinExistence type="predicted"/>